<sequence length="38" mass="4074">MGIASKEPDNAYVTLANLLISLGVDRAESKLRLTVGRT</sequence>
<protein>
    <submittedName>
        <fullName evidence="1">Uncharacterized protein</fullName>
    </submittedName>
</protein>
<reference evidence="1" key="2">
    <citation type="journal article" date="2015" name="Fish Shellfish Immunol.">
        <title>Early steps in the European eel (Anguilla anguilla)-Vibrio vulnificus interaction in the gills: Role of the RtxA13 toxin.</title>
        <authorList>
            <person name="Callol A."/>
            <person name="Pajuelo D."/>
            <person name="Ebbesson L."/>
            <person name="Teles M."/>
            <person name="MacKenzie S."/>
            <person name="Amaro C."/>
        </authorList>
    </citation>
    <scope>NUCLEOTIDE SEQUENCE</scope>
</reference>
<dbReference type="EMBL" id="GBXM01077586">
    <property type="protein sequence ID" value="JAH30991.1"/>
    <property type="molecule type" value="Transcribed_RNA"/>
</dbReference>
<accession>A0A0E9RPA8</accession>
<dbReference type="AlphaFoldDB" id="A0A0E9RPA8"/>
<proteinExistence type="predicted"/>
<reference evidence="1" key="1">
    <citation type="submission" date="2014-11" db="EMBL/GenBank/DDBJ databases">
        <authorList>
            <person name="Amaro Gonzalez C."/>
        </authorList>
    </citation>
    <scope>NUCLEOTIDE SEQUENCE</scope>
</reference>
<evidence type="ECO:0000313" key="1">
    <source>
        <dbReference type="EMBL" id="JAH30991.1"/>
    </source>
</evidence>
<name>A0A0E9RPA8_ANGAN</name>
<organism evidence="1">
    <name type="scientific">Anguilla anguilla</name>
    <name type="common">European freshwater eel</name>
    <name type="synonym">Muraena anguilla</name>
    <dbReference type="NCBI Taxonomy" id="7936"/>
    <lineage>
        <taxon>Eukaryota</taxon>
        <taxon>Metazoa</taxon>
        <taxon>Chordata</taxon>
        <taxon>Craniata</taxon>
        <taxon>Vertebrata</taxon>
        <taxon>Euteleostomi</taxon>
        <taxon>Actinopterygii</taxon>
        <taxon>Neopterygii</taxon>
        <taxon>Teleostei</taxon>
        <taxon>Anguilliformes</taxon>
        <taxon>Anguillidae</taxon>
        <taxon>Anguilla</taxon>
    </lineage>
</organism>